<feature type="transmembrane region" description="Helical" evidence="2">
    <location>
        <begin position="37"/>
        <end position="56"/>
    </location>
</feature>
<evidence type="ECO:0000256" key="2">
    <source>
        <dbReference type="SAM" id="Phobius"/>
    </source>
</evidence>
<evidence type="ECO:0000313" key="4">
    <source>
        <dbReference type="Proteomes" id="UP001501570"/>
    </source>
</evidence>
<feature type="compositionally biased region" description="Low complexity" evidence="1">
    <location>
        <begin position="298"/>
        <end position="318"/>
    </location>
</feature>
<comment type="caution">
    <text evidence="3">The sequence shown here is derived from an EMBL/GenBank/DDBJ whole genome shotgun (WGS) entry which is preliminary data.</text>
</comment>
<dbReference type="Proteomes" id="UP001501570">
    <property type="component" value="Unassembled WGS sequence"/>
</dbReference>
<keyword evidence="2" id="KW-0472">Membrane</keyword>
<evidence type="ECO:0000313" key="3">
    <source>
        <dbReference type="EMBL" id="GAA5195163.1"/>
    </source>
</evidence>
<proteinExistence type="predicted"/>
<name>A0ABP9SF18_9ACTN</name>
<feature type="compositionally biased region" description="Low complexity" evidence="1">
    <location>
        <begin position="161"/>
        <end position="171"/>
    </location>
</feature>
<feature type="transmembrane region" description="Helical" evidence="2">
    <location>
        <begin position="112"/>
        <end position="129"/>
    </location>
</feature>
<sequence>MLSTAALLLLGLIDLFVVIHGFAHDFTLRADSDFSDFIGLVPIFFPLGAVLLATHIKPATRRARTVTLIALIDYAVAGLFGIVCLFAGFVYVLGDQFGGGFRPAFIELLEHLVLLAVFGFAAFLTWQVWQGAYSVPKPAAAPYPPQGYGYGQPGYGQPYGQPAAGQPAYGQPGYGQPGYGQPGYGQPAPGQPGYGQPGGVQPAGPAFGQPPYGQPGYAQPGGYQPAYPAPGGYQPATAPSSAPPLGGQYPSYSAPSTEPAPASAPPATGGEASTHAGWPGPGDATVASPVPPTPAPTASPFAPASATPAATSGAAAVPSEDEGHDKTQVIPPMGGEGTEGSTGGSGEEPTQRW</sequence>
<feature type="compositionally biased region" description="Low complexity" evidence="1">
    <location>
        <begin position="199"/>
        <end position="236"/>
    </location>
</feature>
<feature type="compositionally biased region" description="Low complexity" evidence="1">
    <location>
        <begin position="249"/>
        <end position="273"/>
    </location>
</feature>
<keyword evidence="2" id="KW-1133">Transmembrane helix</keyword>
<gene>
    <name evidence="3" type="ORF">GCM10023322_61240</name>
</gene>
<feature type="region of interest" description="Disordered" evidence="1">
    <location>
        <begin position="161"/>
        <end position="353"/>
    </location>
</feature>
<dbReference type="EMBL" id="BAABJQ010000023">
    <property type="protein sequence ID" value="GAA5195163.1"/>
    <property type="molecule type" value="Genomic_DNA"/>
</dbReference>
<keyword evidence="4" id="KW-1185">Reference proteome</keyword>
<feature type="compositionally biased region" description="Gly residues" evidence="1">
    <location>
        <begin position="172"/>
        <end position="183"/>
    </location>
</feature>
<accession>A0ABP9SF18</accession>
<feature type="compositionally biased region" description="Gly residues" evidence="1">
    <location>
        <begin position="334"/>
        <end position="346"/>
    </location>
</feature>
<feature type="transmembrane region" description="Helical" evidence="2">
    <location>
        <begin position="68"/>
        <end position="92"/>
    </location>
</feature>
<keyword evidence="2" id="KW-0812">Transmembrane</keyword>
<organism evidence="3 4">
    <name type="scientific">Rugosimonospora acidiphila</name>
    <dbReference type="NCBI Taxonomy" id="556531"/>
    <lineage>
        <taxon>Bacteria</taxon>
        <taxon>Bacillati</taxon>
        <taxon>Actinomycetota</taxon>
        <taxon>Actinomycetes</taxon>
        <taxon>Micromonosporales</taxon>
        <taxon>Micromonosporaceae</taxon>
        <taxon>Rugosimonospora</taxon>
    </lineage>
</organism>
<protein>
    <submittedName>
        <fullName evidence="3">Uncharacterized protein</fullName>
    </submittedName>
</protein>
<evidence type="ECO:0000256" key="1">
    <source>
        <dbReference type="SAM" id="MobiDB-lite"/>
    </source>
</evidence>
<reference evidence="4" key="1">
    <citation type="journal article" date="2019" name="Int. J. Syst. Evol. Microbiol.">
        <title>The Global Catalogue of Microorganisms (GCM) 10K type strain sequencing project: providing services to taxonomists for standard genome sequencing and annotation.</title>
        <authorList>
            <consortium name="The Broad Institute Genomics Platform"/>
            <consortium name="The Broad Institute Genome Sequencing Center for Infectious Disease"/>
            <person name="Wu L."/>
            <person name="Ma J."/>
        </authorList>
    </citation>
    <scope>NUCLEOTIDE SEQUENCE [LARGE SCALE GENOMIC DNA]</scope>
    <source>
        <strain evidence="4">JCM 18304</strain>
    </source>
</reference>